<dbReference type="Pfam" id="PF24494">
    <property type="entry name" value="DUF7587"/>
    <property type="match status" value="1"/>
</dbReference>
<dbReference type="Proteomes" id="UP000758603">
    <property type="component" value="Unassembled WGS sequence"/>
</dbReference>
<evidence type="ECO:0000313" key="3">
    <source>
        <dbReference type="EMBL" id="KAH6655373.1"/>
    </source>
</evidence>
<comment type="caution">
    <text evidence="3">The sequence shown here is derived from an EMBL/GenBank/DDBJ whole genome shotgun (WGS) entry which is preliminary data.</text>
</comment>
<organism evidence="3 4">
    <name type="scientific">Truncatella angustata</name>
    <dbReference type="NCBI Taxonomy" id="152316"/>
    <lineage>
        <taxon>Eukaryota</taxon>
        <taxon>Fungi</taxon>
        <taxon>Dikarya</taxon>
        <taxon>Ascomycota</taxon>
        <taxon>Pezizomycotina</taxon>
        <taxon>Sordariomycetes</taxon>
        <taxon>Xylariomycetidae</taxon>
        <taxon>Amphisphaeriales</taxon>
        <taxon>Sporocadaceae</taxon>
        <taxon>Truncatella</taxon>
    </lineage>
</organism>
<feature type="domain" description="DUF7587" evidence="2">
    <location>
        <begin position="92"/>
        <end position="202"/>
    </location>
</feature>
<dbReference type="InterPro" id="IPR056009">
    <property type="entry name" value="DUF7587"/>
</dbReference>
<dbReference type="OrthoDB" id="3783227at2759"/>
<feature type="chain" id="PRO_5040232545" description="DUF7587 domain-containing protein" evidence="1">
    <location>
        <begin position="22"/>
        <end position="380"/>
    </location>
</feature>
<reference evidence="3" key="1">
    <citation type="journal article" date="2021" name="Nat. Commun.">
        <title>Genetic determinants of endophytism in the Arabidopsis root mycobiome.</title>
        <authorList>
            <person name="Mesny F."/>
            <person name="Miyauchi S."/>
            <person name="Thiergart T."/>
            <person name="Pickel B."/>
            <person name="Atanasova L."/>
            <person name="Karlsson M."/>
            <person name="Huettel B."/>
            <person name="Barry K.W."/>
            <person name="Haridas S."/>
            <person name="Chen C."/>
            <person name="Bauer D."/>
            <person name="Andreopoulos W."/>
            <person name="Pangilinan J."/>
            <person name="LaButti K."/>
            <person name="Riley R."/>
            <person name="Lipzen A."/>
            <person name="Clum A."/>
            <person name="Drula E."/>
            <person name="Henrissat B."/>
            <person name="Kohler A."/>
            <person name="Grigoriev I.V."/>
            <person name="Martin F.M."/>
            <person name="Hacquard S."/>
        </authorList>
    </citation>
    <scope>NUCLEOTIDE SEQUENCE</scope>
    <source>
        <strain evidence="3">MPI-SDFR-AT-0073</strain>
    </source>
</reference>
<name>A0A9P8ZYT6_9PEZI</name>
<accession>A0A9P8ZYT6</accession>
<feature type="signal peptide" evidence="1">
    <location>
        <begin position="1"/>
        <end position="21"/>
    </location>
</feature>
<protein>
    <recommendedName>
        <fullName evidence="2">DUF7587 domain-containing protein</fullName>
    </recommendedName>
</protein>
<gene>
    <name evidence="3" type="ORF">BKA67DRAFT_534303</name>
</gene>
<dbReference type="GeneID" id="70128736"/>
<dbReference type="AlphaFoldDB" id="A0A9P8ZYT6"/>
<evidence type="ECO:0000313" key="4">
    <source>
        <dbReference type="Proteomes" id="UP000758603"/>
    </source>
</evidence>
<evidence type="ECO:0000256" key="1">
    <source>
        <dbReference type="SAM" id="SignalP"/>
    </source>
</evidence>
<keyword evidence="1" id="KW-0732">Signal</keyword>
<evidence type="ECO:0000259" key="2">
    <source>
        <dbReference type="Pfam" id="PF24494"/>
    </source>
</evidence>
<keyword evidence="4" id="KW-1185">Reference proteome</keyword>
<dbReference type="RefSeq" id="XP_045959638.1">
    <property type="nucleotide sequence ID" value="XM_046099844.1"/>
</dbReference>
<proteinExistence type="predicted"/>
<sequence length="380" mass="43029">MLLLSGVSVWWSNIVSTYVQGKGWPREISKPHNPSCTVVSQYNPAGTRTNPKPYGTKARILGQQQSHMANRTIFTRVYSKSSAAQLIAAKGPKGTLSHGELLAEFQKHAYKSNQEATALVSVSDRIIDTVKRALDKHYTNGESPEDIWIAFIETPTKTPPGVHAANGLAKESGFPRPNLFCHEYIFEWAIPEEYVLHTVSLQILMDRGLDWEKYSTQNRPLSTKDLRHQIANELQHTSSVCSSWDVGIVLASFARLFGARAPLSWIAYQLFYDCVWTEMDPEQQVVRLKFANENIEIVDFEFFCDLDDGVDTALNDWWLADTSFFLRHKAFEDWRVAMLCDTNNFCESWHDVDVGDTVGKILWDEALKATIEAEAVMMGL</sequence>
<dbReference type="EMBL" id="JAGPXC010000003">
    <property type="protein sequence ID" value="KAH6655373.1"/>
    <property type="molecule type" value="Genomic_DNA"/>
</dbReference>